<gene>
    <name evidence="1" type="ORF">dnm_055840</name>
</gene>
<organism evidence="1 2">
    <name type="scientific">Desulfonema magnum</name>
    <dbReference type="NCBI Taxonomy" id="45655"/>
    <lineage>
        <taxon>Bacteria</taxon>
        <taxon>Pseudomonadati</taxon>
        <taxon>Thermodesulfobacteriota</taxon>
        <taxon>Desulfobacteria</taxon>
        <taxon>Desulfobacterales</taxon>
        <taxon>Desulfococcaceae</taxon>
        <taxon>Desulfonema</taxon>
    </lineage>
</organism>
<evidence type="ECO:0000313" key="2">
    <source>
        <dbReference type="Proteomes" id="UP000663722"/>
    </source>
</evidence>
<accession>A0A975BQ20</accession>
<protein>
    <submittedName>
        <fullName evidence="1">Uncharacterized protein</fullName>
    </submittedName>
</protein>
<name>A0A975BQ20_9BACT</name>
<proteinExistence type="predicted"/>
<dbReference type="AlphaFoldDB" id="A0A975BQ20"/>
<dbReference type="KEGG" id="dmm:dnm_055840"/>
<dbReference type="EMBL" id="CP061800">
    <property type="protein sequence ID" value="QTA89528.1"/>
    <property type="molecule type" value="Genomic_DNA"/>
</dbReference>
<evidence type="ECO:0000313" key="1">
    <source>
        <dbReference type="EMBL" id="QTA89528.1"/>
    </source>
</evidence>
<dbReference type="Proteomes" id="UP000663722">
    <property type="component" value="Chromosome"/>
</dbReference>
<keyword evidence="2" id="KW-1185">Reference proteome</keyword>
<reference evidence="1" key="1">
    <citation type="journal article" date="2021" name="Microb. Physiol.">
        <title>Proteogenomic Insights into the Physiology of Marine, Sulfate-Reducing, Filamentous Desulfonema limicola and Desulfonema magnum.</title>
        <authorList>
            <person name="Schnaars V."/>
            <person name="Wohlbrand L."/>
            <person name="Scheve S."/>
            <person name="Hinrichs C."/>
            <person name="Reinhardt R."/>
            <person name="Rabus R."/>
        </authorList>
    </citation>
    <scope>NUCLEOTIDE SEQUENCE</scope>
    <source>
        <strain evidence="1">4be13</strain>
    </source>
</reference>
<sequence length="47" mass="5690">MICREAQYNKKIIRSAKLAVWQNFCYPKIREACESVTLTVRIEKYFF</sequence>